<dbReference type="Proteomes" id="UP000018766">
    <property type="component" value="Unassembled WGS sequence"/>
</dbReference>
<comment type="similarity">
    <text evidence="1">Belongs to the UPF0065 (bug) family.</text>
</comment>
<evidence type="ECO:0000313" key="4">
    <source>
        <dbReference type="Proteomes" id="UP000018766"/>
    </source>
</evidence>
<accession>V8G4H5</accession>
<gene>
    <name evidence="3" type="ORF">V757_07540</name>
</gene>
<dbReference type="PATRIC" id="fig|1414851.3.peg.1555"/>
<evidence type="ECO:0000313" key="3">
    <source>
        <dbReference type="EMBL" id="ETD70572.1"/>
    </source>
</evidence>
<keyword evidence="2" id="KW-0732">Signal</keyword>
<proteinExistence type="inferred from homology"/>
<comment type="caution">
    <text evidence="3">The sequence shown here is derived from an EMBL/GenBank/DDBJ whole genome shotgun (WGS) entry which is preliminary data.</text>
</comment>
<feature type="chain" id="PRO_5004768934" evidence="2">
    <location>
        <begin position="23"/>
        <end position="321"/>
    </location>
</feature>
<organism evidence="3 4">
    <name type="scientific">Pelistega indica</name>
    <dbReference type="NCBI Taxonomy" id="1414851"/>
    <lineage>
        <taxon>Bacteria</taxon>
        <taxon>Pseudomonadati</taxon>
        <taxon>Pseudomonadota</taxon>
        <taxon>Betaproteobacteria</taxon>
        <taxon>Burkholderiales</taxon>
        <taxon>Alcaligenaceae</taxon>
        <taxon>Pelistega</taxon>
    </lineage>
</organism>
<dbReference type="AlphaFoldDB" id="V8G4H5"/>
<dbReference type="InterPro" id="IPR042100">
    <property type="entry name" value="Bug_dom1"/>
</dbReference>
<dbReference type="RefSeq" id="WP_023951329.1">
    <property type="nucleotide sequence ID" value="NZ_AYSV01000088.1"/>
</dbReference>
<reference evidence="3 4" key="1">
    <citation type="submission" date="2013-11" db="EMBL/GenBank/DDBJ databases">
        <title>Genomic analysis of Pelistega sp. HM-7.</title>
        <authorList>
            <person name="Kumbhare S.V."/>
            <person name="Shetty S.A."/>
            <person name="Sharma O."/>
            <person name="Dhotre D.P."/>
        </authorList>
    </citation>
    <scope>NUCLEOTIDE SEQUENCE [LARGE SCALE GENOMIC DNA]</scope>
    <source>
        <strain evidence="3 4">HM-7</strain>
    </source>
</reference>
<dbReference type="OrthoDB" id="8678477at2"/>
<evidence type="ECO:0000256" key="2">
    <source>
        <dbReference type="SAM" id="SignalP"/>
    </source>
</evidence>
<dbReference type="CDD" id="cd07012">
    <property type="entry name" value="PBP2_Bug_TTT"/>
    <property type="match status" value="1"/>
</dbReference>
<dbReference type="Gene3D" id="3.40.190.150">
    <property type="entry name" value="Bordetella uptake gene, domain 1"/>
    <property type="match status" value="1"/>
</dbReference>
<dbReference type="Pfam" id="PF03401">
    <property type="entry name" value="TctC"/>
    <property type="match status" value="1"/>
</dbReference>
<dbReference type="PIRSF" id="PIRSF017082">
    <property type="entry name" value="YflP"/>
    <property type="match status" value="1"/>
</dbReference>
<name>V8G4H5_9BURK</name>
<dbReference type="PANTHER" id="PTHR42928:SF5">
    <property type="entry name" value="BLR1237 PROTEIN"/>
    <property type="match status" value="1"/>
</dbReference>
<evidence type="ECO:0000256" key="1">
    <source>
        <dbReference type="ARBA" id="ARBA00006987"/>
    </source>
</evidence>
<protein>
    <submittedName>
        <fullName evidence="3">ABC transporter substrate-binding protein</fullName>
    </submittedName>
</protein>
<dbReference type="EMBL" id="AYSV01000088">
    <property type="protein sequence ID" value="ETD70572.1"/>
    <property type="molecule type" value="Genomic_DNA"/>
</dbReference>
<dbReference type="InterPro" id="IPR005064">
    <property type="entry name" value="BUG"/>
</dbReference>
<dbReference type="SUPFAM" id="SSF53850">
    <property type="entry name" value="Periplasmic binding protein-like II"/>
    <property type="match status" value="1"/>
</dbReference>
<keyword evidence="4" id="KW-1185">Reference proteome</keyword>
<dbReference type="Gene3D" id="3.40.190.10">
    <property type="entry name" value="Periplasmic binding protein-like II"/>
    <property type="match status" value="1"/>
</dbReference>
<dbReference type="PANTHER" id="PTHR42928">
    <property type="entry name" value="TRICARBOXYLATE-BINDING PROTEIN"/>
    <property type="match status" value="1"/>
</dbReference>
<sequence>MTLKTLTLSTLTCALAMHSAYAETYPTKPITLIVSAAPGGTTDIAARMVAEPLSKALGQSVVVENKPGAAGNIAAQQLLKSKADGYTLLLQYSGYQVITPSVMKVQWDPVKDFAPVANVLSAPQVLVVKKDLPVNSMKDLIEYAKAHPGKLNYASSGNGSLQHVTTELLNQMASIETTHVPYNGTGPALTDLLGGLIDFTVTTPPPLLAHIKAGSIKPLVVTSNTKLDSLPEVPTAAEAGLPDLQVSSWFAMYAPKNTPKEVVEKLTTEIHKIMETPEYKAKAQTLGATAEYMDAEQLGKYTQQEVNRWKKVVDAAGIKQQ</sequence>
<feature type="signal peptide" evidence="2">
    <location>
        <begin position="1"/>
        <end position="22"/>
    </location>
</feature>